<gene>
    <name evidence="4" type="ORF">Ae201684_016049</name>
</gene>
<reference evidence="4 5" key="1">
    <citation type="submission" date="2019-07" db="EMBL/GenBank/DDBJ databases">
        <title>Genomics analysis of Aphanomyces spp. identifies a new class of oomycete effector associated with host adaptation.</title>
        <authorList>
            <person name="Gaulin E."/>
        </authorList>
    </citation>
    <scope>NUCLEOTIDE SEQUENCE [LARGE SCALE GENOMIC DNA]</scope>
    <source>
        <strain evidence="4 5">ATCC 201684</strain>
    </source>
</reference>
<proteinExistence type="predicted"/>
<name>A0A6G0WDD6_9STRA</name>
<dbReference type="Gene3D" id="2.40.10.10">
    <property type="entry name" value="Trypsin-like serine proteases"/>
    <property type="match status" value="1"/>
</dbReference>
<dbReference type="InterPro" id="IPR009003">
    <property type="entry name" value="Peptidase_S1_PA"/>
</dbReference>
<dbReference type="PANTHER" id="PTHR24260">
    <property type="match status" value="1"/>
</dbReference>
<keyword evidence="5" id="KW-1185">Reference proteome</keyword>
<dbReference type="SUPFAM" id="SSF50494">
    <property type="entry name" value="Trypsin-like serine proteases"/>
    <property type="match status" value="1"/>
</dbReference>
<feature type="chain" id="PRO_5026035689" description="Peptidase S1 domain-containing protein" evidence="2">
    <location>
        <begin position="21"/>
        <end position="232"/>
    </location>
</feature>
<evidence type="ECO:0000313" key="4">
    <source>
        <dbReference type="EMBL" id="KAF0725486.1"/>
    </source>
</evidence>
<dbReference type="InterPro" id="IPR051333">
    <property type="entry name" value="CLIP_Serine_Protease"/>
</dbReference>
<dbReference type="AlphaFoldDB" id="A0A6G0WDD6"/>
<dbReference type="GO" id="GO:0004252">
    <property type="term" value="F:serine-type endopeptidase activity"/>
    <property type="evidence" value="ECO:0007669"/>
    <property type="project" value="InterPro"/>
</dbReference>
<feature type="domain" description="Peptidase S1" evidence="3">
    <location>
        <begin position="18"/>
        <end position="219"/>
    </location>
</feature>
<evidence type="ECO:0000256" key="1">
    <source>
        <dbReference type="ARBA" id="ARBA00023026"/>
    </source>
</evidence>
<evidence type="ECO:0000313" key="5">
    <source>
        <dbReference type="Proteomes" id="UP000481153"/>
    </source>
</evidence>
<dbReference type="InterPro" id="IPR043504">
    <property type="entry name" value="Peptidase_S1_PA_chymotrypsin"/>
</dbReference>
<organism evidence="4 5">
    <name type="scientific">Aphanomyces euteiches</name>
    <dbReference type="NCBI Taxonomy" id="100861"/>
    <lineage>
        <taxon>Eukaryota</taxon>
        <taxon>Sar</taxon>
        <taxon>Stramenopiles</taxon>
        <taxon>Oomycota</taxon>
        <taxon>Saprolegniomycetes</taxon>
        <taxon>Saprolegniales</taxon>
        <taxon>Verrucalvaceae</taxon>
        <taxon>Aphanomyces</taxon>
    </lineage>
</organism>
<dbReference type="VEuPathDB" id="FungiDB:AeMF1_002573"/>
<dbReference type="PRINTS" id="PR00722">
    <property type="entry name" value="CHYMOTRYPSIN"/>
</dbReference>
<dbReference type="Pfam" id="PF00089">
    <property type="entry name" value="Trypsin"/>
    <property type="match status" value="1"/>
</dbReference>
<dbReference type="PANTHER" id="PTHR24260:SF136">
    <property type="entry name" value="GH08193P-RELATED"/>
    <property type="match status" value="1"/>
</dbReference>
<accession>A0A6G0WDD6</accession>
<dbReference type="InterPro" id="IPR001254">
    <property type="entry name" value="Trypsin_dom"/>
</dbReference>
<dbReference type="InterPro" id="IPR001314">
    <property type="entry name" value="Peptidase_S1A"/>
</dbReference>
<dbReference type="GO" id="GO:0006508">
    <property type="term" value="P:proteolysis"/>
    <property type="evidence" value="ECO:0007669"/>
    <property type="project" value="InterPro"/>
</dbReference>
<dbReference type="EMBL" id="VJMJ01000241">
    <property type="protein sequence ID" value="KAF0725486.1"/>
    <property type="molecule type" value="Genomic_DNA"/>
</dbReference>
<keyword evidence="1" id="KW-0843">Virulence</keyword>
<protein>
    <recommendedName>
        <fullName evidence="3">Peptidase S1 domain-containing protein</fullName>
    </recommendedName>
</protein>
<comment type="caution">
    <text evidence="4">The sequence shown here is derived from an EMBL/GenBank/DDBJ whole genome shotgun (WGS) entry which is preliminary data.</text>
</comment>
<evidence type="ECO:0000256" key="2">
    <source>
        <dbReference type="SAM" id="SignalP"/>
    </source>
</evidence>
<dbReference type="PROSITE" id="PS50240">
    <property type="entry name" value="TRYPSIN_DOM"/>
    <property type="match status" value="1"/>
</dbReference>
<sequence length="232" mass="25473">MIVRILYAIILAMSTASVLNQMEPSEPRVRGYIVLLSQTELGTPRCTGTLFAREYIVTLAQCVKNAEWATVDDTPVQIIEKTRHPRNDPTQLAYDVAVLRLRKPTKQRPFPKFGFDFIEPGTMVTSLRNGTRPPSAAKVQPIANCDNTIKTASANDNNTMCVADVTICSGDAGSPLIALKDGRGVLVAMSSLVRELCTPSISTYARLSAARDFLEAYLEPRIMPPPISHRIP</sequence>
<feature type="signal peptide" evidence="2">
    <location>
        <begin position="1"/>
        <end position="20"/>
    </location>
</feature>
<evidence type="ECO:0000259" key="3">
    <source>
        <dbReference type="PROSITE" id="PS50240"/>
    </source>
</evidence>
<dbReference type="SMART" id="SM00020">
    <property type="entry name" value="Tryp_SPc"/>
    <property type="match status" value="1"/>
</dbReference>
<keyword evidence="2" id="KW-0732">Signal</keyword>
<dbReference type="Proteomes" id="UP000481153">
    <property type="component" value="Unassembled WGS sequence"/>
</dbReference>